<organism evidence="3 4">
    <name type="scientific">Candidatus Olsenella pullistercoris</name>
    <dbReference type="NCBI Taxonomy" id="2838712"/>
    <lineage>
        <taxon>Bacteria</taxon>
        <taxon>Bacillati</taxon>
        <taxon>Actinomycetota</taxon>
        <taxon>Coriobacteriia</taxon>
        <taxon>Coriobacteriales</taxon>
        <taxon>Atopobiaceae</taxon>
        <taxon>Olsenella</taxon>
    </lineage>
</organism>
<dbReference type="PROSITE" id="PS51257">
    <property type="entry name" value="PROKAR_LIPOPROTEIN"/>
    <property type="match status" value="1"/>
</dbReference>
<dbReference type="EMBL" id="DXBM01000050">
    <property type="protein sequence ID" value="HIZ46519.1"/>
    <property type="molecule type" value="Genomic_DNA"/>
</dbReference>
<evidence type="ECO:0000256" key="2">
    <source>
        <dbReference type="SAM" id="SignalP"/>
    </source>
</evidence>
<comment type="caution">
    <text evidence="3">The sequence shown here is derived from an EMBL/GenBank/DDBJ whole genome shotgun (WGS) entry which is preliminary data.</text>
</comment>
<feature type="chain" id="PRO_5038854974" description="Lipocalin-like domain-containing protein" evidence="2">
    <location>
        <begin position="25"/>
        <end position="313"/>
    </location>
</feature>
<feature type="compositionally biased region" description="Acidic residues" evidence="1">
    <location>
        <begin position="154"/>
        <end position="166"/>
    </location>
</feature>
<dbReference type="Proteomes" id="UP000824062">
    <property type="component" value="Unassembled WGS sequence"/>
</dbReference>
<reference evidence="3" key="2">
    <citation type="submission" date="2021-04" db="EMBL/GenBank/DDBJ databases">
        <authorList>
            <person name="Gilroy R."/>
        </authorList>
    </citation>
    <scope>NUCLEOTIDE SEQUENCE</scope>
    <source>
        <strain evidence="3">ChiHjej12B11-14209</strain>
    </source>
</reference>
<protein>
    <recommendedName>
        <fullName evidence="5">Lipocalin-like domain-containing protein</fullName>
    </recommendedName>
</protein>
<sequence length="313" mass="33823">MKLRNVIASAVGAFALTVSLVACGGTPAGPNLDELAGEFVGTWELSHAEFDEGPVSEEDYDAVSELGMHVTLDLDDSGDILLDAFGSQYEGTWEIKDESTVTVTLDGESVDMPYADDELTLEYQGETMYFEKVSDEPNMDRDPSENSGSSADSSVDDNLDDLEGVEGGDTSSVETISDLLNEEQILNQQLYASSVDVVEPLDITIWDDDMVLVKITGIGEDFEGDTGYLLSIENRSDTDFVVTNLTTTLDGEDVWYDATFYGPCLAGQSTEAFFYFDADNVGTITSSSNVEFDLGLVDANEDVVGFTSVSMPQ</sequence>
<proteinExistence type="predicted"/>
<evidence type="ECO:0000313" key="3">
    <source>
        <dbReference type="EMBL" id="HIZ46519.1"/>
    </source>
</evidence>
<name>A0A9D2EZ28_9ACTN</name>
<evidence type="ECO:0000256" key="1">
    <source>
        <dbReference type="SAM" id="MobiDB-lite"/>
    </source>
</evidence>
<gene>
    <name evidence="3" type="ORF">IAA19_05815</name>
</gene>
<feature type="region of interest" description="Disordered" evidence="1">
    <location>
        <begin position="133"/>
        <end position="171"/>
    </location>
</feature>
<feature type="signal peptide" evidence="2">
    <location>
        <begin position="1"/>
        <end position="24"/>
    </location>
</feature>
<reference evidence="3" key="1">
    <citation type="journal article" date="2021" name="PeerJ">
        <title>Extensive microbial diversity within the chicken gut microbiome revealed by metagenomics and culture.</title>
        <authorList>
            <person name="Gilroy R."/>
            <person name="Ravi A."/>
            <person name="Getino M."/>
            <person name="Pursley I."/>
            <person name="Horton D.L."/>
            <person name="Alikhan N.F."/>
            <person name="Baker D."/>
            <person name="Gharbi K."/>
            <person name="Hall N."/>
            <person name="Watson M."/>
            <person name="Adriaenssens E.M."/>
            <person name="Foster-Nyarko E."/>
            <person name="Jarju S."/>
            <person name="Secka A."/>
            <person name="Antonio M."/>
            <person name="Oren A."/>
            <person name="Chaudhuri R.R."/>
            <person name="La Ragione R."/>
            <person name="Hildebrand F."/>
            <person name="Pallen M.J."/>
        </authorList>
    </citation>
    <scope>NUCLEOTIDE SEQUENCE</scope>
    <source>
        <strain evidence="3">ChiHjej12B11-14209</strain>
    </source>
</reference>
<dbReference type="AlphaFoldDB" id="A0A9D2EZ28"/>
<evidence type="ECO:0008006" key="5">
    <source>
        <dbReference type="Google" id="ProtNLM"/>
    </source>
</evidence>
<feature type="compositionally biased region" description="Basic and acidic residues" evidence="1">
    <location>
        <begin position="133"/>
        <end position="144"/>
    </location>
</feature>
<evidence type="ECO:0000313" key="4">
    <source>
        <dbReference type="Proteomes" id="UP000824062"/>
    </source>
</evidence>
<accession>A0A9D2EZ28</accession>
<keyword evidence="2" id="KW-0732">Signal</keyword>